<dbReference type="Gene3D" id="3.30.200.20">
    <property type="entry name" value="Phosphorylase Kinase, domain 1"/>
    <property type="match status" value="1"/>
</dbReference>
<dbReference type="OrthoDB" id="192887at2759"/>
<dbReference type="PANTHER" id="PTHR24055">
    <property type="entry name" value="MITOGEN-ACTIVATED PROTEIN KINASE"/>
    <property type="match status" value="1"/>
</dbReference>
<keyword evidence="2" id="KW-0723">Serine/threonine-protein kinase</keyword>
<evidence type="ECO:0000256" key="4">
    <source>
        <dbReference type="ARBA" id="ARBA00022741"/>
    </source>
</evidence>
<keyword evidence="5 7" id="KW-0418">Kinase</keyword>
<dbReference type="GO" id="GO:0004707">
    <property type="term" value="F:MAP kinase activity"/>
    <property type="evidence" value="ECO:0007669"/>
    <property type="project" value="UniProtKB-EC"/>
</dbReference>
<keyword evidence="8" id="KW-1185">Reference proteome</keyword>
<evidence type="ECO:0000256" key="2">
    <source>
        <dbReference type="ARBA" id="ARBA00022527"/>
    </source>
</evidence>
<proteinExistence type="predicted"/>
<evidence type="ECO:0000256" key="1">
    <source>
        <dbReference type="ARBA" id="ARBA00012411"/>
    </source>
</evidence>
<name>A0A9P6ETX4_9FUNG</name>
<evidence type="ECO:0000313" key="7">
    <source>
        <dbReference type="EMBL" id="KAF9536093.1"/>
    </source>
</evidence>
<keyword evidence="6" id="KW-0067">ATP-binding</keyword>
<dbReference type="InterPro" id="IPR050117">
    <property type="entry name" value="MAPK"/>
</dbReference>
<protein>
    <recommendedName>
        <fullName evidence="1">mitogen-activated protein kinase</fullName>
        <ecNumber evidence="1">2.7.11.24</ecNumber>
    </recommendedName>
</protein>
<comment type="caution">
    <text evidence="7">The sequence shown here is derived from an EMBL/GenBank/DDBJ whole genome shotgun (WGS) entry which is preliminary data.</text>
</comment>
<dbReference type="InterPro" id="IPR008352">
    <property type="entry name" value="MAPK_HOG-like"/>
</dbReference>
<evidence type="ECO:0000256" key="5">
    <source>
        <dbReference type="ARBA" id="ARBA00022777"/>
    </source>
</evidence>
<dbReference type="GO" id="GO:0005524">
    <property type="term" value="F:ATP binding"/>
    <property type="evidence" value="ECO:0007669"/>
    <property type="project" value="UniProtKB-KW"/>
</dbReference>
<dbReference type="Proteomes" id="UP000780801">
    <property type="component" value="Unassembled WGS sequence"/>
</dbReference>
<evidence type="ECO:0000313" key="8">
    <source>
        <dbReference type="Proteomes" id="UP000780801"/>
    </source>
</evidence>
<feature type="non-terminal residue" evidence="7">
    <location>
        <position position="108"/>
    </location>
</feature>
<dbReference type="Gene3D" id="1.10.510.10">
    <property type="entry name" value="Transferase(Phosphotransferase) domain 1"/>
    <property type="match status" value="1"/>
</dbReference>
<dbReference type="PRINTS" id="PR01773">
    <property type="entry name" value="P38MAPKINASE"/>
</dbReference>
<reference evidence="7" key="1">
    <citation type="journal article" date="2020" name="Fungal Divers.">
        <title>Resolving the Mortierellaceae phylogeny through synthesis of multi-gene phylogenetics and phylogenomics.</title>
        <authorList>
            <person name="Vandepol N."/>
            <person name="Liber J."/>
            <person name="Desiro A."/>
            <person name="Na H."/>
            <person name="Kennedy M."/>
            <person name="Barry K."/>
            <person name="Grigoriev I.V."/>
            <person name="Miller A.N."/>
            <person name="O'Donnell K."/>
            <person name="Stajich J.E."/>
            <person name="Bonito G."/>
        </authorList>
    </citation>
    <scope>NUCLEOTIDE SEQUENCE</scope>
    <source>
        <strain evidence="7">KOD1015</strain>
    </source>
</reference>
<dbReference type="EC" id="2.7.11.24" evidence="1"/>
<keyword evidence="3" id="KW-0808">Transferase</keyword>
<dbReference type="SUPFAM" id="SSF56112">
    <property type="entry name" value="Protein kinase-like (PK-like)"/>
    <property type="match status" value="1"/>
</dbReference>
<evidence type="ECO:0000256" key="3">
    <source>
        <dbReference type="ARBA" id="ARBA00022679"/>
    </source>
</evidence>
<sequence length="108" mass="12893">MEDFYGIKSRRARDYIRTLAFKRRIPFSSMFPDANPLALDLLEKFLTFNPAKRITVEEALRHPYLEPYHDPEDEPSMNPIPESFFDFDKHKDSLSKEHLKELIYQEVT</sequence>
<dbReference type="InterPro" id="IPR011009">
    <property type="entry name" value="Kinase-like_dom_sf"/>
</dbReference>
<evidence type="ECO:0000256" key="6">
    <source>
        <dbReference type="ARBA" id="ARBA00022840"/>
    </source>
</evidence>
<dbReference type="AlphaFoldDB" id="A0A9P6ETX4"/>
<accession>A0A9P6ETX4</accession>
<gene>
    <name evidence="7" type="primary">PMK1_2</name>
    <name evidence="7" type="ORF">BGW38_010315</name>
</gene>
<dbReference type="EMBL" id="JAABOA010008217">
    <property type="protein sequence ID" value="KAF9536093.1"/>
    <property type="molecule type" value="Genomic_DNA"/>
</dbReference>
<organism evidence="7 8">
    <name type="scientific">Lunasporangiospora selenospora</name>
    <dbReference type="NCBI Taxonomy" id="979761"/>
    <lineage>
        <taxon>Eukaryota</taxon>
        <taxon>Fungi</taxon>
        <taxon>Fungi incertae sedis</taxon>
        <taxon>Mucoromycota</taxon>
        <taxon>Mortierellomycotina</taxon>
        <taxon>Mortierellomycetes</taxon>
        <taxon>Mortierellales</taxon>
        <taxon>Mortierellaceae</taxon>
        <taxon>Lunasporangiospora</taxon>
    </lineage>
</organism>
<keyword evidence="4" id="KW-0547">Nucleotide-binding</keyword>